<dbReference type="PANTHER" id="PTHR36504:SF1">
    <property type="entry name" value="LIPOPOLYSACCHARIDE EXPORT SYSTEM PROTEIN LPTA"/>
    <property type="match status" value="1"/>
</dbReference>
<keyword evidence="7" id="KW-1185">Reference proteome</keyword>
<evidence type="ECO:0000313" key="7">
    <source>
        <dbReference type="Proteomes" id="UP000050786"/>
    </source>
</evidence>
<dbReference type="RefSeq" id="WP_058272997.1">
    <property type="nucleotide sequence ID" value="NZ_CANLTD010000012.1"/>
</dbReference>
<evidence type="ECO:0000313" key="6">
    <source>
        <dbReference type="Proteomes" id="UP000050783"/>
    </source>
</evidence>
<reference evidence="4 6" key="1">
    <citation type="submission" date="2015-09" db="EMBL/GenBank/DDBJ databases">
        <authorList>
            <consortium name="Swine Surveillance"/>
        </authorList>
    </citation>
    <scope>NUCLEOTIDE SEQUENCE [LARGE SCALE GENOMIC DNA]</scope>
    <source>
        <strain evidence="5 6">CECT 4292</strain>
        <strain evidence="4">CECT 4293</strain>
    </source>
</reference>
<dbReference type="EMBL" id="CYPS01000032">
    <property type="protein sequence ID" value="CUH42952.1"/>
    <property type="molecule type" value="Genomic_DNA"/>
</dbReference>
<dbReference type="Proteomes" id="UP000050783">
    <property type="component" value="Unassembled WGS sequence"/>
</dbReference>
<keyword evidence="1 2" id="KW-0732">Signal</keyword>
<dbReference type="InterPro" id="IPR005653">
    <property type="entry name" value="OstA-like_N"/>
</dbReference>
<accession>A0A0P1E526</accession>
<evidence type="ECO:0000256" key="2">
    <source>
        <dbReference type="SAM" id="SignalP"/>
    </source>
</evidence>
<dbReference type="GO" id="GO:0030288">
    <property type="term" value="C:outer membrane-bounded periplasmic space"/>
    <property type="evidence" value="ECO:0007669"/>
    <property type="project" value="TreeGrafter"/>
</dbReference>
<evidence type="ECO:0000259" key="3">
    <source>
        <dbReference type="Pfam" id="PF03968"/>
    </source>
</evidence>
<dbReference type="AlphaFoldDB" id="A0A0P1E526"/>
<dbReference type="Proteomes" id="UP000050786">
    <property type="component" value="Unassembled WGS sequence"/>
</dbReference>
<dbReference type="GO" id="GO:0009279">
    <property type="term" value="C:cell outer membrane"/>
    <property type="evidence" value="ECO:0007669"/>
    <property type="project" value="TreeGrafter"/>
</dbReference>
<protein>
    <submittedName>
        <fullName evidence="4">Lipopolysaccharide transport periplasmic protein LptA</fullName>
    </submittedName>
</protein>
<evidence type="ECO:0000313" key="5">
    <source>
        <dbReference type="EMBL" id="CUH46757.1"/>
    </source>
</evidence>
<evidence type="ECO:0000313" key="4">
    <source>
        <dbReference type="EMBL" id="CUH42952.1"/>
    </source>
</evidence>
<dbReference type="InterPro" id="IPR052037">
    <property type="entry name" value="LPS_export_LptA"/>
</dbReference>
<sequence length="163" mass="17296">MFYFRLALVSAALVTGAISATAQETQVAFGSANADPSLPVEVTSEKLNVNQEDGSAEFLGNVIVIQGEMRLTAERVLVIYNEDRSGIERMEATEDVILVSPPDAAEGDWAEYTIDSGEIVMKGNVLLLQGPSTISGDQMNANLTTGKATMTGNVKTILQQGAN</sequence>
<dbReference type="Pfam" id="PF03968">
    <property type="entry name" value="LptD_N"/>
    <property type="match status" value="1"/>
</dbReference>
<dbReference type="OrthoDB" id="9811926at2"/>
<dbReference type="GO" id="GO:0015920">
    <property type="term" value="P:lipopolysaccharide transport"/>
    <property type="evidence" value="ECO:0007669"/>
    <property type="project" value="TreeGrafter"/>
</dbReference>
<proteinExistence type="predicted"/>
<feature type="signal peptide" evidence="2">
    <location>
        <begin position="1"/>
        <end position="22"/>
    </location>
</feature>
<feature type="chain" id="PRO_5011149098" evidence="2">
    <location>
        <begin position="23"/>
        <end position="163"/>
    </location>
</feature>
<name>A0A0P1E526_9RHOB</name>
<dbReference type="STRING" id="81569.RUM4293_01841"/>
<dbReference type="PANTHER" id="PTHR36504">
    <property type="entry name" value="LIPOPOLYSACCHARIDE EXPORT SYSTEM PROTEIN LPTA"/>
    <property type="match status" value="1"/>
</dbReference>
<reference evidence="7" key="2">
    <citation type="submission" date="2015-09" db="EMBL/GenBank/DDBJ databases">
        <authorList>
            <person name="Rodrigo-Torres L."/>
            <person name="Arahal D.R."/>
        </authorList>
    </citation>
    <scope>NUCLEOTIDE SEQUENCE [LARGE SCALE GENOMIC DNA]</scope>
    <source>
        <strain evidence="7">CECT 4293</strain>
    </source>
</reference>
<organism evidence="4 7">
    <name type="scientific">Ruegeria atlantica</name>
    <dbReference type="NCBI Taxonomy" id="81569"/>
    <lineage>
        <taxon>Bacteria</taxon>
        <taxon>Pseudomonadati</taxon>
        <taxon>Pseudomonadota</taxon>
        <taxon>Alphaproteobacteria</taxon>
        <taxon>Rhodobacterales</taxon>
        <taxon>Roseobacteraceae</taxon>
        <taxon>Ruegeria</taxon>
    </lineage>
</organism>
<feature type="domain" description="Organic solvent tolerance-like N-terminal" evidence="3">
    <location>
        <begin position="41"/>
        <end position="146"/>
    </location>
</feature>
<evidence type="ECO:0000256" key="1">
    <source>
        <dbReference type="ARBA" id="ARBA00022729"/>
    </source>
</evidence>
<dbReference type="EMBL" id="CYPU01000017">
    <property type="protein sequence ID" value="CUH46757.1"/>
    <property type="molecule type" value="Genomic_DNA"/>
</dbReference>
<dbReference type="GeneID" id="55492196"/>
<dbReference type="Gene3D" id="2.60.450.10">
    <property type="entry name" value="Lipopolysaccharide (LPS) transport protein A like domain"/>
    <property type="match status" value="1"/>
</dbReference>
<gene>
    <name evidence="5" type="ORF">RUA4292_00923</name>
    <name evidence="4" type="ORF">RUM4293_01841</name>
</gene>
<dbReference type="GO" id="GO:0017089">
    <property type="term" value="F:glycolipid transfer activity"/>
    <property type="evidence" value="ECO:0007669"/>
    <property type="project" value="TreeGrafter"/>
</dbReference>